<accession>A0A1D6PVS7</accession>
<evidence type="ECO:0000313" key="1">
    <source>
        <dbReference type="EMBL" id="AQK50680.1"/>
    </source>
</evidence>
<reference evidence="1" key="1">
    <citation type="submission" date="2015-12" db="EMBL/GenBank/DDBJ databases">
        <title>Update maize B73 reference genome by single molecule sequencing technologies.</title>
        <authorList>
            <consortium name="Maize Genome Sequencing Project"/>
            <person name="Ware D."/>
        </authorList>
    </citation>
    <scope>NUCLEOTIDE SEQUENCE</scope>
    <source>
        <tissue evidence="1">Seedling</tissue>
    </source>
</reference>
<gene>
    <name evidence="1" type="ORF">ZEAMMB73_Zm00001d049507</name>
</gene>
<name>A0A1D6PVS7_MAIZE</name>
<protein>
    <submittedName>
        <fullName evidence="1">NADH dehydrogenase [ubiquinone] iron-sulfur protein 6 mitochondrial</fullName>
    </submittedName>
</protein>
<dbReference type="EMBL" id="CM000780">
    <property type="protein sequence ID" value="AQK50680.1"/>
    <property type="molecule type" value="Genomic_DNA"/>
</dbReference>
<dbReference type="AlphaFoldDB" id="A0A1D6PVS7"/>
<sequence>MVYCSSWLAALRTGYRIMFRDENGFEIFRNSGNRFRNFSIGFIGNGIFRKRNRFSEFSIGIGIGIGVVFYRPFPSVTGFCRKLPDLCLGNFRNCVSEFFSEFSSM</sequence>
<proteinExistence type="predicted"/>
<keyword evidence="1" id="KW-0830">Ubiquinone</keyword>
<organism evidence="1">
    <name type="scientific">Zea mays</name>
    <name type="common">Maize</name>
    <dbReference type="NCBI Taxonomy" id="4577"/>
    <lineage>
        <taxon>Eukaryota</taxon>
        <taxon>Viridiplantae</taxon>
        <taxon>Streptophyta</taxon>
        <taxon>Embryophyta</taxon>
        <taxon>Tracheophyta</taxon>
        <taxon>Spermatophyta</taxon>
        <taxon>Magnoliopsida</taxon>
        <taxon>Liliopsida</taxon>
        <taxon>Poales</taxon>
        <taxon>Poaceae</taxon>
        <taxon>PACMAD clade</taxon>
        <taxon>Panicoideae</taxon>
        <taxon>Andropogonodae</taxon>
        <taxon>Andropogoneae</taxon>
        <taxon>Tripsacinae</taxon>
        <taxon>Zea</taxon>
    </lineage>
</organism>